<comment type="caution">
    <text evidence="1">The sequence shown here is derived from an EMBL/GenBank/DDBJ whole genome shotgun (WGS) entry which is preliminary data.</text>
</comment>
<dbReference type="EMBL" id="JBDYKN010000029">
    <property type="protein sequence ID" value="MEP7731394.1"/>
    <property type="molecule type" value="Genomic_DNA"/>
</dbReference>
<accession>A0ABV0L5P0</accession>
<evidence type="ECO:0000313" key="2">
    <source>
        <dbReference type="Proteomes" id="UP001471651"/>
    </source>
</evidence>
<keyword evidence="2" id="KW-1185">Reference proteome</keyword>
<reference evidence="1 2" key="1">
    <citation type="submission" date="2024-05" db="EMBL/GenBank/DDBJ databases">
        <authorList>
            <person name="Busch G.E."/>
            <person name="Sharma I."/>
        </authorList>
    </citation>
    <scope>NUCLEOTIDE SEQUENCE [LARGE SCALE GENOMIC DNA]</scope>
    <source>
        <strain evidence="1 2">23GB23</strain>
    </source>
</reference>
<dbReference type="Proteomes" id="UP001471651">
    <property type="component" value="Unassembled WGS sequence"/>
</dbReference>
<dbReference type="InterPro" id="IPR019289">
    <property type="entry name" value="Phage_tail_E/E"/>
</dbReference>
<name>A0ABV0L5P0_9GAMM</name>
<proteinExistence type="predicted"/>
<evidence type="ECO:0000313" key="1">
    <source>
        <dbReference type="EMBL" id="MEP7731394.1"/>
    </source>
</evidence>
<organism evidence="1 2">
    <name type="scientific">Marinomonas primoryensis</name>
    <dbReference type="NCBI Taxonomy" id="178399"/>
    <lineage>
        <taxon>Bacteria</taxon>
        <taxon>Pseudomonadati</taxon>
        <taxon>Pseudomonadota</taxon>
        <taxon>Gammaproteobacteria</taxon>
        <taxon>Oceanospirillales</taxon>
        <taxon>Oceanospirillaceae</taxon>
        <taxon>Marinomonas</taxon>
    </lineage>
</organism>
<sequence>MFEPKTHSLVWSIEDEQNQPIQTIQIQPITMGQHRNLSKTHKADDTKLLRACIIESTSLTETLLKQLVTPDYTSVQNQVLELINTTASQLMEDEFDNAVPALLIPIQGDDGQEKTSYKLRPPTVATTDLMDTYSNEWERTIFISSSCSGFSQAELERLSLPDWNQLQERLIDFLEQPADYFRQKTSKS</sequence>
<protein>
    <submittedName>
        <fullName evidence="1">Phage tail assembly protein</fullName>
    </submittedName>
</protein>
<dbReference type="Pfam" id="PF10109">
    <property type="entry name" value="Phage_TAC_7"/>
    <property type="match status" value="1"/>
</dbReference>
<dbReference type="RefSeq" id="WP_348577911.1">
    <property type="nucleotide sequence ID" value="NZ_JBDYKN010000029.1"/>
</dbReference>
<gene>
    <name evidence="1" type="ORF">ABKW32_18260</name>
</gene>